<dbReference type="PANTHER" id="PTHR43861:SF3">
    <property type="entry name" value="PUTATIVE (AFU_ORTHOLOGUE AFUA_2G14390)-RELATED"/>
    <property type="match status" value="1"/>
</dbReference>
<dbReference type="InterPro" id="IPR041698">
    <property type="entry name" value="Methyltransf_25"/>
</dbReference>
<keyword evidence="1" id="KW-0808">Transferase</keyword>
<dbReference type="Gene3D" id="3.40.50.150">
    <property type="entry name" value="Vaccinia Virus protein VP39"/>
    <property type="match status" value="1"/>
</dbReference>
<evidence type="ECO:0000256" key="2">
    <source>
        <dbReference type="SAM" id="MobiDB-lite"/>
    </source>
</evidence>
<feature type="domain" description="Methyltransferase" evidence="3">
    <location>
        <begin position="162"/>
        <end position="256"/>
    </location>
</feature>
<dbReference type="EMBL" id="JAGISH010000011">
    <property type="protein sequence ID" value="MBP0484265.1"/>
    <property type="molecule type" value="Genomic_DNA"/>
</dbReference>
<evidence type="ECO:0000259" key="3">
    <source>
        <dbReference type="Pfam" id="PF13649"/>
    </source>
</evidence>
<dbReference type="SUPFAM" id="SSF53335">
    <property type="entry name" value="S-adenosyl-L-methionine-dependent methyltransferases"/>
    <property type="match status" value="1"/>
</dbReference>
<gene>
    <name evidence="4" type="ORF">J5474_17460</name>
</gene>
<keyword evidence="5" id="KW-1185">Reference proteome</keyword>
<dbReference type="GO" id="GO:0008168">
    <property type="term" value="F:methyltransferase activity"/>
    <property type="evidence" value="ECO:0007669"/>
    <property type="project" value="UniProtKB-KW"/>
</dbReference>
<protein>
    <submittedName>
        <fullName evidence="4">Methyltransferase domain-containing protein</fullName>
    </submittedName>
</protein>
<accession>A0A940S4U7</accession>
<feature type="non-terminal residue" evidence="4">
    <location>
        <position position="1"/>
    </location>
</feature>
<dbReference type="InterPro" id="IPR029063">
    <property type="entry name" value="SAM-dependent_MTases_sf"/>
</dbReference>
<evidence type="ECO:0000313" key="4">
    <source>
        <dbReference type="EMBL" id="MBP0484265.1"/>
    </source>
</evidence>
<dbReference type="CDD" id="cd02440">
    <property type="entry name" value="AdoMet_MTases"/>
    <property type="match status" value="1"/>
</dbReference>
<dbReference type="AlphaFoldDB" id="A0A940S4U7"/>
<sequence>GKALSPSNARWPKRALGAARNRDRSKQLQAGGLNLQECQACLDGKLDRDMLCQRLAVLDAEIAEKGKSRDLLAALLGQSSLKDWHEEVERVAPDLHRAWLMSQGFSSAEAGLVALVSKDMNAHNAYMAGFMEVFAGLGWWGPGTADATRRALGMLPFAPGMILEIGCGPGMATMTLAEATRARITATDTAEVALDKLRARIAAGGFADQIAVQNVDMAAIPAPERPWDVIWAEGSAYIIGVERALRDWRQLLRPGGVLVVSDMVWRTDTPDDEIRAFWASEYPAMATPATRIAQAMRAGYRVLGHFDIGTEGMETYYRPLAARLEALESDLAGSRVLKDLRREIAVFEAGHGQFGCEMFVLERV</sequence>
<name>A0A940S4U7_9RHOB</name>
<dbReference type="GO" id="GO:0032259">
    <property type="term" value="P:methylation"/>
    <property type="evidence" value="ECO:0007669"/>
    <property type="project" value="UniProtKB-KW"/>
</dbReference>
<organism evidence="4 5">
    <name type="scientific">Sagittula salina</name>
    <dbReference type="NCBI Taxonomy" id="2820268"/>
    <lineage>
        <taxon>Bacteria</taxon>
        <taxon>Pseudomonadati</taxon>
        <taxon>Pseudomonadota</taxon>
        <taxon>Alphaproteobacteria</taxon>
        <taxon>Rhodobacterales</taxon>
        <taxon>Roseobacteraceae</taxon>
        <taxon>Sagittula</taxon>
    </lineage>
</organism>
<reference evidence="4" key="1">
    <citation type="submission" date="2021-03" db="EMBL/GenBank/DDBJ databases">
        <title>Sagittula salina sp. nov. strain M10.9X isolated from the marine waste.</title>
        <authorList>
            <person name="Satari L."/>
            <person name="Molina-Menor E."/>
            <person name="Vidal-Verdu A."/>
            <person name="Pascual J."/>
            <person name="Pereto J."/>
            <person name="Porcar M."/>
        </authorList>
    </citation>
    <scope>NUCLEOTIDE SEQUENCE</scope>
    <source>
        <strain evidence="4">M10.9X</strain>
    </source>
</reference>
<dbReference type="Proteomes" id="UP000675940">
    <property type="component" value="Unassembled WGS sequence"/>
</dbReference>
<evidence type="ECO:0000313" key="5">
    <source>
        <dbReference type="Proteomes" id="UP000675940"/>
    </source>
</evidence>
<evidence type="ECO:0000256" key="1">
    <source>
        <dbReference type="ARBA" id="ARBA00022679"/>
    </source>
</evidence>
<dbReference type="PANTHER" id="PTHR43861">
    <property type="entry name" value="TRANS-ACONITATE 2-METHYLTRANSFERASE-RELATED"/>
    <property type="match status" value="1"/>
</dbReference>
<comment type="caution">
    <text evidence="4">The sequence shown here is derived from an EMBL/GenBank/DDBJ whole genome shotgun (WGS) entry which is preliminary data.</text>
</comment>
<dbReference type="Pfam" id="PF13649">
    <property type="entry name" value="Methyltransf_25"/>
    <property type="match status" value="1"/>
</dbReference>
<proteinExistence type="predicted"/>
<dbReference type="RefSeq" id="WP_209362453.1">
    <property type="nucleotide sequence ID" value="NZ_JAGISH010000011.1"/>
</dbReference>
<keyword evidence="4" id="KW-0489">Methyltransferase</keyword>
<feature type="region of interest" description="Disordered" evidence="2">
    <location>
        <begin position="1"/>
        <end position="23"/>
    </location>
</feature>